<evidence type="ECO:0000313" key="9">
    <source>
        <dbReference type="Proteomes" id="UP000320338"/>
    </source>
</evidence>
<dbReference type="OrthoDB" id="196964at2"/>
<evidence type="ECO:0000256" key="2">
    <source>
        <dbReference type="ARBA" id="ARBA00022722"/>
    </source>
</evidence>
<dbReference type="NCBIfam" id="TIGR00188">
    <property type="entry name" value="rnpA"/>
    <property type="match status" value="1"/>
</dbReference>
<dbReference type="Gene3D" id="3.30.230.10">
    <property type="match status" value="1"/>
</dbReference>
<gene>
    <name evidence="6 8" type="primary">rnpA</name>
    <name evidence="8" type="ORF">PHY01_49830</name>
</gene>
<dbReference type="GO" id="GO:0030677">
    <property type="term" value="C:ribonuclease P complex"/>
    <property type="evidence" value="ECO:0007669"/>
    <property type="project" value="TreeGrafter"/>
</dbReference>
<dbReference type="GO" id="GO:0004526">
    <property type="term" value="F:ribonuclease P activity"/>
    <property type="evidence" value="ECO:0007669"/>
    <property type="project" value="UniProtKB-UniRule"/>
</dbReference>
<dbReference type="Proteomes" id="UP000320338">
    <property type="component" value="Unassembled WGS sequence"/>
</dbReference>
<dbReference type="GO" id="GO:0000049">
    <property type="term" value="F:tRNA binding"/>
    <property type="evidence" value="ECO:0007669"/>
    <property type="project" value="UniProtKB-UniRule"/>
</dbReference>
<accession>A0A4Y3WX46</accession>
<protein>
    <recommendedName>
        <fullName evidence="6 7">Ribonuclease P protein component</fullName>
        <shortName evidence="6">RNase P protein</shortName>
        <shortName evidence="6">RNaseP protein</shortName>
        <ecNumber evidence="6 7">3.1.26.5</ecNumber>
    </recommendedName>
    <alternativeName>
        <fullName evidence="6">Protein C5</fullName>
    </alternativeName>
</protein>
<evidence type="ECO:0000256" key="4">
    <source>
        <dbReference type="ARBA" id="ARBA00022801"/>
    </source>
</evidence>
<dbReference type="EMBL" id="BJNG01000053">
    <property type="protein sequence ID" value="GEC22700.1"/>
    <property type="molecule type" value="Genomic_DNA"/>
</dbReference>
<evidence type="ECO:0000256" key="5">
    <source>
        <dbReference type="ARBA" id="ARBA00022884"/>
    </source>
</evidence>
<dbReference type="AlphaFoldDB" id="A0A4Y3WX46"/>
<comment type="function">
    <text evidence="6">RNaseP catalyzes the removal of the 5'-leader sequence from pre-tRNA to produce the mature 5'-terminus. It can also cleave other RNA substrates such as 4.5S RNA. The protein component plays an auxiliary but essential role in vivo by binding to the 5'-leader sequence and broadening the substrate specificity of the ribozyme.</text>
</comment>
<comment type="catalytic activity">
    <reaction evidence="6">
        <text>Endonucleolytic cleavage of RNA, removing 5'-extranucleotides from tRNA precursor.</text>
        <dbReference type="EC" id="3.1.26.5"/>
    </reaction>
</comment>
<dbReference type="EC" id="3.1.26.5" evidence="6 7"/>
<dbReference type="HAMAP" id="MF_00227">
    <property type="entry name" value="RNase_P"/>
    <property type="match status" value="1"/>
</dbReference>
<dbReference type="PANTHER" id="PTHR33992:SF1">
    <property type="entry name" value="RIBONUCLEASE P PROTEIN COMPONENT"/>
    <property type="match status" value="1"/>
</dbReference>
<keyword evidence="1 6" id="KW-0819">tRNA processing</keyword>
<dbReference type="SUPFAM" id="SSF54211">
    <property type="entry name" value="Ribosomal protein S5 domain 2-like"/>
    <property type="match status" value="1"/>
</dbReference>
<dbReference type="GO" id="GO:0001682">
    <property type="term" value="P:tRNA 5'-leader removal"/>
    <property type="evidence" value="ECO:0007669"/>
    <property type="project" value="UniProtKB-UniRule"/>
</dbReference>
<keyword evidence="5 6" id="KW-0694">RNA-binding</keyword>
<evidence type="ECO:0000256" key="1">
    <source>
        <dbReference type="ARBA" id="ARBA00022694"/>
    </source>
</evidence>
<keyword evidence="4 6" id="KW-0378">Hydrolase</keyword>
<keyword evidence="9" id="KW-1185">Reference proteome</keyword>
<evidence type="ECO:0000313" key="8">
    <source>
        <dbReference type="EMBL" id="GEC22700.1"/>
    </source>
</evidence>
<name>A0A4Y3WX46_9PSEU</name>
<proteinExistence type="inferred from homology"/>
<dbReference type="InterPro" id="IPR000100">
    <property type="entry name" value="RNase_P"/>
</dbReference>
<keyword evidence="3 6" id="KW-0255">Endonuclease</keyword>
<comment type="subunit">
    <text evidence="6">Consists of a catalytic RNA component (M1 or rnpB) and a protein subunit.</text>
</comment>
<evidence type="ECO:0000256" key="3">
    <source>
        <dbReference type="ARBA" id="ARBA00022759"/>
    </source>
</evidence>
<evidence type="ECO:0000256" key="7">
    <source>
        <dbReference type="NCBIfam" id="TIGR00188"/>
    </source>
</evidence>
<dbReference type="InterPro" id="IPR014721">
    <property type="entry name" value="Ribsml_uS5_D2-typ_fold_subgr"/>
</dbReference>
<dbReference type="PANTHER" id="PTHR33992">
    <property type="entry name" value="RIBONUCLEASE P PROTEIN COMPONENT"/>
    <property type="match status" value="1"/>
</dbReference>
<organism evidence="8 9">
    <name type="scientific">Pseudonocardia hydrocarbonoxydans</name>
    <dbReference type="NCBI Taxonomy" id="76726"/>
    <lineage>
        <taxon>Bacteria</taxon>
        <taxon>Bacillati</taxon>
        <taxon>Actinomycetota</taxon>
        <taxon>Actinomycetes</taxon>
        <taxon>Pseudonocardiales</taxon>
        <taxon>Pseudonocardiaceae</taxon>
        <taxon>Pseudonocardia</taxon>
    </lineage>
</organism>
<reference evidence="8 9" key="1">
    <citation type="submission" date="2019-06" db="EMBL/GenBank/DDBJ databases">
        <title>Whole genome shotgun sequence of Pseudonocardia hydrocarbonoxydans NBRC 14498.</title>
        <authorList>
            <person name="Hosoyama A."/>
            <person name="Uohara A."/>
            <person name="Ohji S."/>
            <person name="Ichikawa N."/>
        </authorList>
    </citation>
    <scope>NUCLEOTIDE SEQUENCE [LARGE SCALE GENOMIC DNA]</scope>
    <source>
        <strain evidence="8 9">NBRC 14498</strain>
    </source>
</reference>
<evidence type="ECO:0000256" key="6">
    <source>
        <dbReference type="HAMAP-Rule" id="MF_00227"/>
    </source>
</evidence>
<dbReference type="Pfam" id="PF00825">
    <property type="entry name" value="Ribonuclease_P"/>
    <property type="match status" value="1"/>
</dbReference>
<sequence length="125" mass="13264">MLPARSRLTGGDEFASVIRRGRRSGRPRMVVHLQIMGDTDATPRAGLVVSRAVGGAVVRHRVSRRLRHLLAPRLASLPAGACVVVRALPPAAEATSAELAVDLDAGLRGALRKLPGARRPDGVQR</sequence>
<comment type="caution">
    <text evidence="8">The sequence shown here is derived from an EMBL/GenBank/DDBJ whole genome shotgun (WGS) entry which is preliminary data.</text>
</comment>
<dbReference type="GO" id="GO:0042781">
    <property type="term" value="F:3'-tRNA processing endoribonuclease activity"/>
    <property type="evidence" value="ECO:0007669"/>
    <property type="project" value="TreeGrafter"/>
</dbReference>
<dbReference type="InterPro" id="IPR020568">
    <property type="entry name" value="Ribosomal_Su5_D2-typ_SF"/>
</dbReference>
<dbReference type="RefSeq" id="WP_141282423.1">
    <property type="nucleotide sequence ID" value="NZ_BAAARZ010000006.1"/>
</dbReference>
<comment type="similarity">
    <text evidence="6">Belongs to the RnpA family.</text>
</comment>
<keyword evidence="2 6" id="KW-0540">Nuclease</keyword>